<dbReference type="Pfam" id="PF09346">
    <property type="entry name" value="SMI1_KNR4"/>
    <property type="match status" value="1"/>
</dbReference>
<comment type="caution">
    <text evidence="2">The sequence shown here is derived from an EMBL/GenBank/DDBJ whole genome shotgun (WGS) entry which is preliminary data.</text>
</comment>
<dbReference type="InterPro" id="IPR018958">
    <property type="entry name" value="Knr4/Smi1-like_dom"/>
</dbReference>
<dbReference type="EMBL" id="JAGGLV010000001">
    <property type="protein sequence ID" value="MBP2110397.1"/>
    <property type="molecule type" value="Genomic_DNA"/>
</dbReference>
<evidence type="ECO:0000313" key="2">
    <source>
        <dbReference type="EMBL" id="MBP2110397.1"/>
    </source>
</evidence>
<organism evidence="2 3">
    <name type="scientific">Paenibacillus silagei</name>
    <dbReference type="NCBI Taxonomy" id="1670801"/>
    <lineage>
        <taxon>Bacteria</taxon>
        <taxon>Bacillati</taxon>
        <taxon>Bacillota</taxon>
        <taxon>Bacilli</taxon>
        <taxon>Bacillales</taxon>
        <taxon>Paenibacillaceae</taxon>
        <taxon>Paenibacillus</taxon>
    </lineage>
</organism>
<reference evidence="2 3" key="1">
    <citation type="submission" date="2021-03" db="EMBL/GenBank/DDBJ databases">
        <title>Genomic Encyclopedia of Type Strains, Phase IV (KMG-IV): sequencing the most valuable type-strain genomes for metagenomic binning, comparative biology and taxonomic classification.</title>
        <authorList>
            <person name="Goeker M."/>
        </authorList>
    </citation>
    <scope>NUCLEOTIDE SEQUENCE [LARGE SCALE GENOMIC DNA]</scope>
    <source>
        <strain evidence="2 3">DSM 101953</strain>
    </source>
</reference>
<dbReference type="Gene3D" id="3.40.1580.10">
    <property type="entry name" value="SMI1/KNR4-like"/>
    <property type="match status" value="1"/>
</dbReference>
<gene>
    <name evidence="2" type="ORF">J2Z70_000536</name>
</gene>
<feature type="domain" description="Knr4/Smi1-like" evidence="1">
    <location>
        <begin position="43"/>
        <end position="189"/>
    </location>
</feature>
<name>A0ABS4NM19_9BACL</name>
<evidence type="ECO:0000313" key="3">
    <source>
        <dbReference type="Proteomes" id="UP000773462"/>
    </source>
</evidence>
<dbReference type="SUPFAM" id="SSF160631">
    <property type="entry name" value="SMI1/KNR4-like"/>
    <property type="match status" value="1"/>
</dbReference>
<dbReference type="SUPFAM" id="SSF48371">
    <property type="entry name" value="ARM repeat"/>
    <property type="match status" value="1"/>
</dbReference>
<protein>
    <recommendedName>
        <fullName evidence="1">Knr4/Smi1-like domain-containing protein</fullName>
    </recommendedName>
</protein>
<dbReference type="InterPro" id="IPR037883">
    <property type="entry name" value="Knr4/Smi1-like_sf"/>
</dbReference>
<keyword evidence="3" id="KW-1185">Reference proteome</keyword>
<dbReference type="RefSeq" id="WP_209868974.1">
    <property type="nucleotide sequence ID" value="NZ_JAGGLV010000001.1"/>
</dbReference>
<dbReference type="Proteomes" id="UP000773462">
    <property type="component" value="Unassembled WGS sequence"/>
</dbReference>
<evidence type="ECO:0000259" key="1">
    <source>
        <dbReference type="Pfam" id="PF09346"/>
    </source>
</evidence>
<accession>A0ABS4NM19</accession>
<dbReference type="InterPro" id="IPR016024">
    <property type="entry name" value="ARM-type_fold"/>
</dbReference>
<proteinExistence type="predicted"/>
<sequence>MELEKQAAQLARIRTKLRQALRKDAEFAEFGASSHQYKLAEMLTAGELADWEAQYGIKLPEPFAGFLAEIGNGGAGPYYGIYPLAQATSYTELPALQGRAALHPGMTAEEWNLLTEPLTGERDISDEEYEEARNKALGGMLCIGTQGCEYDMYLVLEGEHRGRIVYTSEFFPDRPFFFVYEDNFLDWYERWLDEIILDYDNAWFGSRLPGDENTLIQLYRNTPDGKLQAKALEAMFKFKRIAPSTLEFLKHVTEHSPRDSKTAISLLCKTSFAAGRPYLLKLLQSDDPEGALHALTILNTYGKNVDRTEFIPLIRQRLEHVDDAETLRYAGYILKDCDAMNFRDFAPFLCHASLAMQTTAVYAVRDCRNKQENWEIIEQMFRTGGTEVLRSTILHWDVIPHERLLPYYKAIWPEYKGNPNFREKFTACLRELHLPDDYLG</sequence>